<keyword evidence="2 4" id="KW-1005">Bacterial flagellum biogenesis</keyword>
<dbReference type="Gene3D" id="2.30.290.10">
    <property type="entry name" value="BH3618-like"/>
    <property type="match status" value="1"/>
</dbReference>
<proteinExistence type="inferred from homology"/>
<dbReference type="RefSeq" id="WP_083186619.1">
    <property type="nucleotide sequence ID" value="NZ_MAGO01000004.1"/>
</dbReference>
<dbReference type="EMBL" id="MAGO01000004">
    <property type="protein sequence ID" value="OCC15561.1"/>
    <property type="molecule type" value="Genomic_DNA"/>
</dbReference>
<evidence type="ECO:0000256" key="4">
    <source>
        <dbReference type="HAMAP-Rule" id="MF_01185"/>
    </source>
</evidence>
<keyword evidence="5" id="KW-0282">Flagellum</keyword>
<protein>
    <recommendedName>
        <fullName evidence="4">Flagellar assembly factor FliW</fullName>
    </recommendedName>
</protein>
<evidence type="ECO:0000256" key="1">
    <source>
        <dbReference type="ARBA" id="ARBA00022490"/>
    </source>
</evidence>
<keyword evidence="6" id="KW-1185">Reference proteome</keyword>
<evidence type="ECO:0000313" key="6">
    <source>
        <dbReference type="Proteomes" id="UP000093080"/>
    </source>
</evidence>
<sequence>MRQNIDMEINTTRFGTIEIEEEKIIKMTRGLLGFPDDRRYVLIPHKEGSPFHWLQSVDTPALAFVVTSPGRFFSDYVFDISDEIEKELEIEAPEDVDCLVIITIPKDNPKKLTANLLGPIVINVKKRLACQVVLDPNVYPVKCPLLPEE</sequence>
<organism evidence="5 6">
    <name type="scientific">Dissulfuribacter thermophilus</name>
    <dbReference type="NCBI Taxonomy" id="1156395"/>
    <lineage>
        <taxon>Bacteria</taxon>
        <taxon>Pseudomonadati</taxon>
        <taxon>Thermodesulfobacteriota</taxon>
        <taxon>Dissulfuribacteria</taxon>
        <taxon>Dissulfuribacterales</taxon>
        <taxon>Dissulfuribacteraceae</taxon>
        <taxon>Dissulfuribacter</taxon>
    </lineage>
</organism>
<reference evidence="5 6" key="1">
    <citation type="submission" date="2016-06" db="EMBL/GenBank/DDBJ databases">
        <title>Respiratory ammonification of nitrate coupled to the oxidation of elemental sulfur in deep-sea autotrophic thermophilic bacteria.</title>
        <authorList>
            <person name="Slobodkina G.B."/>
            <person name="Mardanov A.V."/>
            <person name="Ravin N.V."/>
            <person name="Frolova A.A."/>
            <person name="Viryasiv M.B."/>
            <person name="Chernyh N.A."/>
            <person name="Bonch-Osmolovskaya E.A."/>
            <person name="Slobodkin A.I."/>
        </authorList>
    </citation>
    <scope>NUCLEOTIDE SEQUENCE [LARGE SCALE GENOMIC DNA]</scope>
    <source>
        <strain evidence="5 6">S69</strain>
    </source>
</reference>
<comment type="caution">
    <text evidence="5">The sequence shown here is derived from an EMBL/GenBank/DDBJ whole genome shotgun (WGS) entry which is preliminary data.</text>
</comment>
<comment type="similarity">
    <text evidence="4">Belongs to the FliW family.</text>
</comment>
<keyword evidence="4" id="KW-0143">Chaperone</keyword>
<evidence type="ECO:0000256" key="2">
    <source>
        <dbReference type="ARBA" id="ARBA00022795"/>
    </source>
</evidence>
<keyword evidence="5" id="KW-0969">Cilium</keyword>
<dbReference type="InterPro" id="IPR024046">
    <property type="entry name" value="Flagellar_assmbl_FliW_dom_sf"/>
</dbReference>
<keyword evidence="1 4" id="KW-0963">Cytoplasm</keyword>
<dbReference type="Proteomes" id="UP000093080">
    <property type="component" value="Unassembled WGS sequence"/>
</dbReference>
<name>A0A1B9F716_9BACT</name>
<evidence type="ECO:0000313" key="5">
    <source>
        <dbReference type="EMBL" id="OCC15561.1"/>
    </source>
</evidence>
<dbReference type="PANTHER" id="PTHR39190:SF1">
    <property type="entry name" value="FLAGELLAR ASSEMBLY FACTOR FLIW"/>
    <property type="match status" value="1"/>
</dbReference>
<keyword evidence="5" id="KW-0966">Cell projection</keyword>
<comment type="function">
    <text evidence="4">Acts as an anti-CsrA protein, binds CsrA and prevents it from repressing translation of its target genes, one of which is flagellin. Binds to flagellin and participates in the assembly of the flagellum.</text>
</comment>
<evidence type="ECO:0000256" key="3">
    <source>
        <dbReference type="ARBA" id="ARBA00022845"/>
    </source>
</evidence>
<dbReference type="PANTHER" id="PTHR39190">
    <property type="entry name" value="FLAGELLAR ASSEMBLY FACTOR FLIW"/>
    <property type="match status" value="1"/>
</dbReference>
<dbReference type="SUPFAM" id="SSF141457">
    <property type="entry name" value="BH3618-like"/>
    <property type="match status" value="1"/>
</dbReference>
<dbReference type="InterPro" id="IPR003775">
    <property type="entry name" value="Flagellar_assembly_factor_FliW"/>
</dbReference>
<dbReference type="Pfam" id="PF02623">
    <property type="entry name" value="FliW"/>
    <property type="match status" value="1"/>
</dbReference>
<accession>A0A1B9F716</accession>
<comment type="subunit">
    <text evidence="4">Interacts with translational regulator CsrA and flagellin(s).</text>
</comment>
<dbReference type="GO" id="GO:0005737">
    <property type="term" value="C:cytoplasm"/>
    <property type="evidence" value="ECO:0007669"/>
    <property type="project" value="UniProtKB-SubCell"/>
</dbReference>
<dbReference type="GO" id="GO:0006417">
    <property type="term" value="P:regulation of translation"/>
    <property type="evidence" value="ECO:0007669"/>
    <property type="project" value="UniProtKB-KW"/>
</dbReference>
<dbReference type="AlphaFoldDB" id="A0A1B9F716"/>
<dbReference type="STRING" id="1156395.DBT_0912"/>
<comment type="subcellular location">
    <subcellularLocation>
        <location evidence="4">Cytoplasm</location>
    </subcellularLocation>
</comment>
<dbReference type="GO" id="GO:0044780">
    <property type="term" value="P:bacterial-type flagellum assembly"/>
    <property type="evidence" value="ECO:0007669"/>
    <property type="project" value="UniProtKB-UniRule"/>
</dbReference>
<dbReference type="NCBIfam" id="NF009793">
    <property type="entry name" value="PRK13285.1-1"/>
    <property type="match status" value="1"/>
</dbReference>
<gene>
    <name evidence="4" type="primary">fliW</name>
    <name evidence="5" type="ORF">DBT_0912</name>
</gene>
<dbReference type="HAMAP" id="MF_01185">
    <property type="entry name" value="FliW"/>
    <property type="match status" value="1"/>
</dbReference>
<keyword evidence="3 4" id="KW-0810">Translation regulation</keyword>